<evidence type="ECO:0000256" key="1">
    <source>
        <dbReference type="ARBA" id="ARBA00004370"/>
    </source>
</evidence>
<keyword evidence="5 7" id="KW-0472">Membrane</keyword>
<dbReference type="InterPro" id="IPR045063">
    <property type="entry name" value="Dynamin_N"/>
</dbReference>
<feature type="domain" description="Dynamin N-terminal" evidence="8">
    <location>
        <begin position="57"/>
        <end position="211"/>
    </location>
</feature>
<keyword evidence="3" id="KW-0378">Hydrolase</keyword>
<dbReference type="Pfam" id="PF00350">
    <property type="entry name" value="Dynamin_N"/>
    <property type="match status" value="1"/>
</dbReference>
<evidence type="ECO:0000313" key="11">
    <source>
        <dbReference type="Proteomes" id="UP000555564"/>
    </source>
</evidence>
<evidence type="ECO:0000259" key="9">
    <source>
        <dbReference type="Pfam" id="PF21808"/>
    </source>
</evidence>
<dbReference type="Proteomes" id="UP000555564">
    <property type="component" value="Unassembled WGS sequence"/>
</dbReference>
<evidence type="ECO:0000259" key="8">
    <source>
        <dbReference type="Pfam" id="PF00350"/>
    </source>
</evidence>
<dbReference type="GO" id="GO:0016020">
    <property type="term" value="C:membrane"/>
    <property type="evidence" value="ECO:0007669"/>
    <property type="project" value="UniProtKB-SubCell"/>
</dbReference>
<dbReference type="EMBL" id="JACHIU010000001">
    <property type="protein sequence ID" value="MBB6472212.1"/>
    <property type="molecule type" value="Genomic_DNA"/>
</dbReference>
<dbReference type="RefSeq" id="WP_184979304.1">
    <property type="nucleotide sequence ID" value="NZ_BAAALO010000012.1"/>
</dbReference>
<evidence type="ECO:0000313" key="10">
    <source>
        <dbReference type="EMBL" id="MBB6472212.1"/>
    </source>
</evidence>
<feature type="domain" description="BDLP-like helical" evidence="9">
    <location>
        <begin position="263"/>
        <end position="595"/>
    </location>
</feature>
<dbReference type="PANTHER" id="PTHR10465">
    <property type="entry name" value="TRANSMEMBRANE GTPASE FZO1"/>
    <property type="match status" value="1"/>
</dbReference>
<reference evidence="10 11" key="1">
    <citation type="submission" date="2020-08" db="EMBL/GenBank/DDBJ databases">
        <title>Sequencing the genomes of 1000 actinobacteria strains.</title>
        <authorList>
            <person name="Klenk H.-P."/>
        </authorList>
    </citation>
    <scope>NUCLEOTIDE SEQUENCE [LARGE SCALE GENOMIC DNA]</scope>
    <source>
        <strain evidence="10 11">DSM 44936</strain>
    </source>
</reference>
<dbReference type="Gene3D" id="3.40.50.300">
    <property type="entry name" value="P-loop containing nucleotide triphosphate hydrolases"/>
    <property type="match status" value="1"/>
</dbReference>
<evidence type="ECO:0000256" key="3">
    <source>
        <dbReference type="ARBA" id="ARBA00022801"/>
    </source>
</evidence>
<evidence type="ECO:0000256" key="4">
    <source>
        <dbReference type="ARBA" id="ARBA00023134"/>
    </source>
</evidence>
<dbReference type="InterPro" id="IPR049399">
    <property type="entry name" value="BDLP-like_hel"/>
</dbReference>
<accession>A0A7X0IEI5</accession>
<sequence>MTAIQDGSGFDQFQGLRKELIELIERLEGVVRGAGQPTLAETVAELRGRVANDTFTVLVAGEFNAGKSTTINAMLGQKVLPASGNPTTAVLSVVRWGETEQGFLYRVDTTKIDGLDEAAVPVAVQDLTRHITIDSQSDGPNTWGMAEIRWPLELCRRGVDLVDSPGLNENIERARITLEFVNKADAVVFVFSALQAFSESEQKIMEEHLQMFCHDNIFFLVNRVNQVDEDDVENVKAGVRARIRERWDVGDDRLIFVNAQGALKGRQNGDPAQVEASGLPVFERSLEHFLTTQRARLKIVPPAAQVQTVVATTRDAIEDVLGLLDRNRKELADKYEQARGPLERLRQDRALIGRSMDNHLAATRAQIQEQARRRLIQAADLCLSWGHEVERSNKVTLNVFKAKENMNLLAEEMTEALGNRVRQYLDDWRKGELTDLIRARVEDLEAQVGEKLDMFDRDLEDIRVSIFEPAGIAEQRSPSALNRGLSTALGLFVDPGSALVGAQFGFKDMLKGVLPQLALAFGIGLLGFGPGVLFAALAGAGLIRTLWKLDKLNKSIVDTVADAVAKKLRDEAPEMARLISDKIYAEFAKQQRRVDEGLASAVAEVDEKVRFALGELERHEESSEQTKSELKAHRRTLVEIDQRAASVIKQWALS</sequence>
<dbReference type="InterPro" id="IPR027417">
    <property type="entry name" value="P-loop_NTPase"/>
</dbReference>
<comment type="subcellular location">
    <subcellularLocation>
        <location evidence="1">Membrane</location>
    </subcellularLocation>
</comment>
<name>A0A7X0IEI5_9ACTN</name>
<dbReference type="GO" id="GO:0008053">
    <property type="term" value="P:mitochondrial fusion"/>
    <property type="evidence" value="ECO:0007669"/>
    <property type="project" value="TreeGrafter"/>
</dbReference>
<dbReference type="AlphaFoldDB" id="A0A7X0IEI5"/>
<keyword evidence="4" id="KW-0342">GTP-binding</keyword>
<comment type="caution">
    <text evidence="10">The sequence shown here is derived from an EMBL/GenBank/DDBJ whole genome shotgun (WGS) entry which is preliminary data.</text>
</comment>
<proteinExistence type="predicted"/>
<evidence type="ECO:0000256" key="7">
    <source>
        <dbReference type="SAM" id="Phobius"/>
    </source>
</evidence>
<keyword evidence="7" id="KW-1133">Transmembrane helix</keyword>
<dbReference type="CDD" id="cd09912">
    <property type="entry name" value="DLP_2"/>
    <property type="match status" value="1"/>
</dbReference>
<organism evidence="10 11">
    <name type="scientific">Sphaerisporangium rubeum</name>
    <dbReference type="NCBI Taxonomy" id="321317"/>
    <lineage>
        <taxon>Bacteria</taxon>
        <taxon>Bacillati</taxon>
        <taxon>Actinomycetota</taxon>
        <taxon>Actinomycetes</taxon>
        <taxon>Streptosporangiales</taxon>
        <taxon>Streptosporangiaceae</taxon>
        <taxon>Sphaerisporangium</taxon>
    </lineage>
</organism>
<keyword evidence="11" id="KW-1185">Reference proteome</keyword>
<dbReference type="Pfam" id="PF21808">
    <property type="entry name" value="Dynamin-like_hel_bact"/>
    <property type="match status" value="1"/>
</dbReference>
<protein>
    <submittedName>
        <fullName evidence="10">tRNA U34 5-carboxymethylaminomethyl modifying GTPase MnmE/TrmE</fullName>
    </submittedName>
</protein>
<evidence type="ECO:0000256" key="2">
    <source>
        <dbReference type="ARBA" id="ARBA00022741"/>
    </source>
</evidence>
<keyword evidence="6" id="KW-0175">Coiled coil</keyword>
<evidence type="ECO:0000256" key="5">
    <source>
        <dbReference type="ARBA" id="ARBA00023136"/>
    </source>
</evidence>
<keyword evidence="2" id="KW-0547">Nucleotide-binding</keyword>
<feature type="coiled-coil region" evidence="6">
    <location>
        <begin position="602"/>
        <end position="636"/>
    </location>
</feature>
<keyword evidence="7" id="KW-0812">Transmembrane</keyword>
<feature type="transmembrane region" description="Helical" evidence="7">
    <location>
        <begin position="517"/>
        <end position="543"/>
    </location>
</feature>
<dbReference type="InterPro" id="IPR027094">
    <property type="entry name" value="Mitofusin_fam"/>
</dbReference>
<gene>
    <name evidence="10" type="ORF">BJ992_001643</name>
</gene>
<dbReference type="GO" id="GO:0003924">
    <property type="term" value="F:GTPase activity"/>
    <property type="evidence" value="ECO:0007669"/>
    <property type="project" value="InterPro"/>
</dbReference>
<evidence type="ECO:0000256" key="6">
    <source>
        <dbReference type="SAM" id="Coils"/>
    </source>
</evidence>
<dbReference type="GO" id="GO:0005525">
    <property type="term" value="F:GTP binding"/>
    <property type="evidence" value="ECO:0007669"/>
    <property type="project" value="UniProtKB-KW"/>
</dbReference>
<dbReference type="SUPFAM" id="SSF52540">
    <property type="entry name" value="P-loop containing nucleoside triphosphate hydrolases"/>
    <property type="match status" value="1"/>
</dbReference>
<dbReference type="PANTHER" id="PTHR10465:SF0">
    <property type="entry name" value="SARCALUMENIN"/>
    <property type="match status" value="1"/>
</dbReference>